<feature type="compositionally biased region" description="Low complexity" evidence="1">
    <location>
        <begin position="499"/>
        <end position="517"/>
    </location>
</feature>
<feature type="compositionally biased region" description="Low complexity" evidence="1">
    <location>
        <begin position="541"/>
        <end position="550"/>
    </location>
</feature>
<feature type="compositionally biased region" description="Pro residues" evidence="1">
    <location>
        <begin position="786"/>
        <end position="799"/>
    </location>
</feature>
<gene>
    <name evidence="4" type="primary">yeeF</name>
    <name evidence="5" type="ORF">CCUG60883_04148</name>
    <name evidence="4" type="ORF">CCUG60885_00928</name>
</gene>
<dbReference type="RefSeq" id="WP_414811705.1">
    <property type="nucleotide sequence ID" value="NZ_PECK01000002.1"/>
</dbReference>
<evidence type="ECO:0000259" key="3">
    <source>
        <dbReference type="Pfam" id="PF13930"/>
    </source>
</evidence>
<feature type="region of interest" description="Disordered" evidence="1">
    <location>
        <begin position="707"/>
        <end position="845"/>
    </location>
</feature>
<accession>A0A4R8SJE3</accession>
<dbReference type="AlphaFoldDB" id="A0A4R8SJE3"/>
<feature type="compositionally biased region" description="Low complexity" evidence="1">
    <location>
        <begin position="595"/>
        <end position="629"/>
    </location>
</feature>
<evidence type="ECO:0000313" key="7">
    <source>
        <dbReference type="Proteomes" id="UP000295685"/>
    </source>
</evidence>
<feature type="compositionally biased region" description="Basic and acidic residues" evidence="1">
    <location>
        <begin position="518"/>
        <end position="535"/>
    </location>
</feature>
<feature type="transmembrane region" description="Helical" evidence="2">
    <location>
        <begin position="228"/>
        <end position="249"/>
    </location>
</feature>
<feature type="domain" description="Type VII secretion system protein EssD-like" evidence="3">
    <location>
        <begin position="1086"/>
        <end position="1208"/>
    </location>
</feature>
<dbReference type="Proteomes" id="UP000294844">
    <property type="component" value="Unassembled WGS sequence"/>
</dbReference>
<keyword evidence="2" id="KW-1133">Transmembrane helix</keyword>
<evidence type="ECO:0000313" key="6">
    <source>
        <dbReference type="Proteomes" id="UP000294844"/>
    </source>
</evidence>
<evidence type="ECO:0000256" key="1">
    <source>
        <dbReference type="SAM" id="MobiDB-lite"/>
    </source>
</evidence>
<feature type="compositionally biased region" description="Low complexity" evidence="1">
    <location>
        <begin position="320"/>
        <end position="332"/>
    </location>
</feature>
<protein>
    <submittedName>
        <fullName evidence="4 5">Ribonuclease YeeF</fullName>
        <ecNumber evidence="4 5">3.1.-.-</ecNumber>
    </submittedName>
</protein>
<feature type="transmembrane region" description="Helical" evidence="2">
    <location>
        <begin position="135"/>
        <end position="158"/>
    </location>
</feature>
<evidence type="ECO:0000313" key="5">
    <source>
        <dbReference type="EMBL" id="TEA01613.1"/>
    </source>
</evidence>
<keyword evidence="4" id="KW-0378">Hydrolase</keyword>
<feature type="compositionally biased region" description="Basic and acidic residues" evidence="1">
    <location>
        <begin position="471"/>
        <end position="481"/>
    </location>
</feature>
<dbReference type="GO" id="GO:0016787">
    <property type="term" value="F:hydrolase activity"/>
    <property type="evidence" value="ECO:0007669"/>
    <property type="project" value="UniProtKB-KW"/>
</dbReference>
<feature type="region of interest" description="Disordered" evidence="1">
    <location>
        <begin position="305"/>
        <end position="630"/>
    </location>
</feature>
<dbReference type="Proteomes" id="UP000295685">
    <property type="component" value="Unassembled WGS sequence"/>
</dbReference>
<feature type="compositionally biased region" description="Low complexity" evidence="1">
    <location>
        <begin position="412"/>
        <end position="468"/>
    </location>
</feature>
<feature type="compositionally biased region" description="Polar residues" evidence="1">
    <location>
        <begin position="773"/>
        <end position="782"/>
    </location>
</feature>
<dbReference type="Pfam" id="PF13930">
    <property type="entry name" value="Endonuclea_NS_2"/>
    <property type="match status" value="1"/>
</dbReference>
<feature type="transmembrane region" description="Helical" evidence="2">
    <location>
        <begin position="56"/>
        <end position="81"/>
    </location>
</feature>
<keyword evidence="2" id="KW-0472">Membrane</keyword>
<feature type="transmembrane region" description="Helical" evidence="2">
    <location>
        <begin position="269"/>
        <end position="289"/>
    </location>
</feature>
<sequence>MNTSELHTMPAAATKRVDNQDRARRLAAVAVGAVFSVASVIGLHHLYRAGDGLSELMTWCVLLLGLFTALGGGIKLIMWGLRPVISAAFDTAKERLSEPLQAVLASLAVIAGALGMWWSFRGGYSAWWQQFTGEAGWSLILGVGQMLVAVLAAAALFTGGKYLFGLVREVVTGVDDAGAQRNKPQKSRDESLWHPGLVAALIGGGLGLVLLAAGITPRLYVRITGPQILPAAGAIAVVLLVAIGSNLGWWKGLTGLYKWATAASQKATAAAGVIAVLLFSASGLGLGWFTPATVPVARAACPPDCGGPGGSDGPPGGGQMFQPPSQSGPQMPDYQGGINQPPMDQNSSISIYNTQAPSISNNGAHGSNGQQGPQQGWDQPAHGTQPPDYQNATPYTQGPGRPNPDFNGGQTNPGNNAGSQGGQANQGAPQQQPPANQGSQQPPSQNNSGQQPSQNQPPQQNTEQPSQSDQQRIDDLTRQVQEKQQQSGQDRQRIDDLTKQLQQQNKPNQKQQQLPKLPSKDKKKDEDQQKDRDDQSQNTDLASLLLGAASSRRRKEDDQQPPDQQQQKGPDTHALAQDGVQAAQGLPGDIQTYVQSGQQIGESSGQAAQGFGSAAQAGASLASSAQSGAVNPQDAITLVQGISQGVQGTADAINAGSQIVKTAQGEADQAAQAVGDANPQLKPQMDQARQLNKQAGQITDLVGQGSQLTSQGAGAVNTVSSLGTSGIPNTSGATDALSGTATNVSQASQVKPIEFQSGPLPRDVPKPTPTPTPSNGSVQALDNGTPKPPPSPSPSPKPGEPGFIGPVEVRGQGPTSSQVGNEYLNPSARPGHPTLWPDGSRSEMSQSGVLSIIGRDGNPLMPARQIPLQAPTASSSELLDFGPGLSYSGDKTPVSGFAGITQRQLVDQYGVPQGKMSFNADGTPGVMDRGQMRVVDSNNKHQWFWPNGLAADQMQPGKTQPLLGDLDKDANFLANMIVPADAVTNLTHWEDISTGEKVISSAEVVFSVPGVGMVGKIGSKFYRLFKPAEEAANAVKPATEAATKTATGAINTASDTGSAASNMATRELSSGSKGNWSKELNNPAASTKYVIDGKHSFMTDDLGRVTRVEGKIDSLAKADRNSYQQGVAGRGDRLPGDEGGHFIASMFGGPGEGINLTAMSANLNSKGAREFGKIEDEWRKIIESGGSVNPTFEVSYPENSLRPSQYVVSWIDQAGGMQQRFLSN</sequence>
<dbReference type="EC" id="3.1.-.-" evidence="4 5"/>
<dbReference type="EMBL" id="PECK01000002">
    <property type="protein sequence ID" value="TDZ97383.1"/>
    <property type="molecule type" value="Genomic_DNA"/>
</dbReference>
<name>A0A4R8SJE3_9MYCO</name>
<feature type="compositionally biased region" description="Gly residues" evidence="1">
    <location>
        <begin position="306"/>
        <end position="319"/>
    </location>
</feature>
<feature type="compositionally biased region" description="Polar residues" evidence="1">
    <location>
        <begin position="342"/>
        <end position="368"/>
    </location>
</feature>
<feature type="transmembrane region" description="Helical" evidence="2">
    <location>
        <begin position="102"/>
        <end position="120"/>
    </location>
</feature>
<evidence type="ECO:0000256" key="2">
    <source>
        <dbReference type="SAM" id="Phobius"/>
    </source>
</evidence>
<feature type="transmembrane region" description="Helical" evidence="2">
    <location>
        <begin position="192"/>
        <end position="216"/>
    </location>
</feature>
<evidence type="ECO:0000313" key="4">
    <source>
        <dbReference type="EMBL" id="TDZ97383.1"/>
    </source>
</evidence>
<organism evidence="4 7">
    <name type="scientific">Mycobacteroides salmoniphilum</name>
    <dbReference type="NCBI Taxonomy" id="404941"/>
    <lineage>
        <taxon>Bacteria</taxon>
        <taxon>Bacillati</taxon>
        <taxon>Actinomycetota</taxon>
        <taxon>Actinomycetes</taxon>
        <taxon>Mycobacteriales</taxon>
        <taxon>Mycobacteriaceae</taxon>
        <taxon>Mycobacteroides</taxon>
    </lineage>
</organism>
<comment type="caution">
    <text evidence="4">The sequence shown here is derived from an EMBL/GenBank/DDBJ whole genome shotgun (WGS) entry which is preliminary data.</text>
</comment>
<keyword evidence="6" id="KW-1185">Reference proteome</keyword>
<keyword evidence="2" id="KW-0812">Transmembrane</keyword>
<feature type="transmembrane region" description="Helical" evidence="2">
    <location>
        <begin position="26"/>
        <end position="44"/>
    </location>
</feature>
<proteinExistence type="predicted"/>
<dbReference type="InterPro" id="IPR044927">
    <property type="entry name" value="Endonuclea_NS_2"/>
</dbReference>
<feature type="compositionally biased region" description="Polar residues" evidence="1">
    <location>
        <begin position="387"/>
        <end position="396"/>
    </location>
</feature>
<reference evidence="6 7" key="1">
    <citation type="journal article" date="2019" name="Sci. Rep.">
        <title>Extended insight into the Mycobacterium chelonae-abscessus complex through whole genome sequencing of Mycobacterium salmoniphilum outbreak and Mycobacterium salmoniphilum-like strains.</title>
        <authorList>
            <person name="Behra P.R.K."/>
            <person name="Das S."/>
            <person name="Pettersson B.M.F."/>
            <person name="Shirreff L."/>
            <person name="DuCote T."/>
            <person name="Jacobsson K.G."/>
            <person name="Ennis D.G."/>
            <person name="Kirsebom L.A."/>
        </authorList>
    </citation>
    <scope>NUCLEOTIDE SEQUENCE [LARGE SCALE GENOMIC DNA]</scope>
    <source>
        <strain evidence="5 6">CCUG 60883</strain>
        <strain evidence="4 7">CCUG 60885</strain>
    </source>
</reference>
<feature type="compositionally biased region" description="Polar residues" evidence="1">
    <location>
        <begin position="707"/>
        <end position="749"/>
    </location>
</feature>
<dbReference type="EMBL" id="PECM01000010">
    <property type="protein sequence ID" value="TEA01613.1"/>
    <property type="molecule type" value="Genomic_DNA"/>
</dbReference>